<evidence type="ECO:0008006" key="3">
    <source>
        <dbReference type="Google" id="ProtNLM"/>
    </source>
</evidence>
<accession>A0A6J4STI6</accession>
<reference evidence="2" key="1">
    <citation type="submission" date="2020-02" db="EMBL/GenBank/DDBJ databases">
        <authorList>
            <person name="Meier V. D."/>
        </authorList>
    </citation>
    <scope>NUCLEOTIDE SEQUENCE</scope>
    <source>
        <strain evidence="2">AVDCRST_MAG67</strain>
    </source>
</reference>
<gene>
    <name evidence="2" type="ORF">AVDCRST_MAG67-2258</name>
</gene>
<evidence type="ECO:0000313" key="2">
    <source>
        <dbReference type="EMBL" id="CAA9504777.1"/>
    </source>
</evidence>
<feature type="coiled-coil region" evidence="1">
    <location>
        <begin position="26"/>
        <end position="60"/>
    </location>
</feature>
<sequence length="94" mass="10402">MDIVALLVIIAVLAAVVALVSAPLRAKAVQRARAESEDEVAELEARKEAKYREIRDAEMDLHTGKLSEDDHRTLDRQLRAEAVQILKALDDARG</sequence>
<dbReference type="AlphaFoldDB" id="A0A6J4STI6"/>
<evidence type="ECO:0000256" key="1">
    <source>
        <dbReference type="SAM" id="Coils"/>
    </source>
</evidence>
<name>A0A6J4STI6_9ACTN</name>
<dbReference type="EMBL" id="CADCVQ010000090">
    <property type="protein sequence ID" value="CAA9504777.1"/>
    <property type="molecule type" value="Genomic_DNA"/>
</dbReference>
<keyword evidence="1" id="KW-0175">Coiled coil</keyword>
<protein>
    <recommendedName>
        <fullName evidence="3">C-type cytochrome biogenesis protein CcmI</fullName>
    </recommendedName>
</protein>
<organism evidence="2">
    <name type="scientific">uncultured Solirubrobacteraceae bacterium</name>
    <dbReference type="NCBI Taxonomy" id="1162706"/>
    <lineage>
        <taxon>Bacteria</taxon>
        <taxon>Bacillati</taxon>
        <taxon>Actinomycetota</taxon>
        <taxon>Thermoleophilia</taxon>
        <taxon>Solirubrobacterales</taxon>
        <taxon>Solirubrobacteraceae</taxon>
        <taxon>environmental samples</taxon>
    </lineage>
</organism>
<proteinExistence type="predicted"/>